<organism evidence="9 10">
    <name type="scientific">Achromobacter xylosoxidans (strain A8)</name>
    <dbReference type="NCBI Taxonomy" id="762376"/>
    <lineage>
        <taxon>Bacteria</taxon>
        <taxon>Pseudomonadati</taxon>
        <taxon>Pseudomonadota</taxon>
        <taxon>Betaproteobacteria</taxon>
        <taxon>Burkholderiales</taxon>
        <taxon>Alcaligenaceae</taxon>
        <taxon>Achromobacter</taxon>
    </lineage>
</organism>
<evidence type="ECO:0000259" key="6">
    <source>
        <dbReference type="Pfam" id="PF00441"/>
    </source>
</evidence>
<evidence type="ECO:0000313" key="9">
    <source>
        <dbReference type="EMBL" id="ADP15826.1"/>
    </source>
</evidence>
<dbReference type="PANTHER" id="PTHR43884">
    <property type="entry name" value="ACYL-COA DEHYDROGENASE"/>
    <property type="match status" value="1"/>
</dbReference>
<keyword evidence="4" id="KW-0274">FAD</keyword>
<dbReference type="InterPro" id="IPR046373">
    <property type="entry name" value="Acyl-CoA_Oxase/DH_mid-dom_sf"/>
</dbReference>
<dbReference type="SUPFAM" id="SSF47203">
    <property type="entry name" value="Acyl-CoA dehydrogenase C-terminal domain-like"/>
    <property type="match status" value="1"/>
</dbReference>
<keyword evidence="5 9" id="KW-0560">Oxidoreductase</keyword>
<dbReference type="PATRIC" id="fig|762376.5.peg.2504"/>
<accession>E3HNG1</accession>
<dbReference type="RefSeq" id="WP_013393146.1">
    <property type="nucleotide sequence ID" value="NC_014640.1"/>
</dbReference>
<sequence length="387" mass="41557">MDFSFNELQRMLHESAETYAREHGDFERRRRLIASAAGHAPEDWKLMADLGWLALPLPEENGGIGGGPVETMIIMEALGKALAGEPYLSTAVLGAGCLLRHGTPAQRDACLGPLASGDYRMALAHREEDSHENRYAVSSRARRDGAEYVLDGAKRMVFDAPGAQAFMVSARTQGDAAARDGITLFLVPAAAAGLAQRPFRRLDGGHASHLSFDGLRVDAGAVLGRPGEGAAVLDDLYAHAIGALCGEALGAMQAMHDATLEYLKVRRQFGRPIGNFQALQHRQVDMYTALEEARSLTLAANMALAEALPEADRLLSMAKAQVGKSARIVGQGAIQLHGGIGMTEELQVGAHFKRVTVIEAMFGSRQHHLARLARGQQAWQPATTARP</sequence>
<evidence type="ECO:0000256" key="3">
    <source>
        <dbReference type="ARBA" id="ARBA00022630"/>
    </source>
</evidence>
<dbReference type="AlphaFoldDB" id="E3HNG1"/>
<evidence type="ECO:0000259" key="8">
    <source>
        <dbReference type="Pfam" id="PF02771"/>
    </source>
</evidence>
<dbReference type="KEGG" id="axy:AXYL_02505"/>
<dbReference type="InterPro" id="IPR006091">
    <property type="entry name" value="Acyl-CoA_Oxase/DH_mid-dom"/>
</dbReference>
<evidence type="ECO:0000256" key="2">
    <source>
        <dbReference type="ARBA" id="ARBA00009347"/>
    </source>
</evidence>
<dbReference type="InterPro" id="IPR036250">
    <property type="entry name" value="AcylCo_DH-like_C"/>
</dbReference>
<keyword evidence="3" id="KW-0285">Flavoprotein</keyword>
<reference evidence="9 10" key="1">
    <citation type="journal article" date="2011" name="J. Bacteriol.">
        <title>Complete genome sequence of the haloaromatic acid-degrading bacterium Achromobacter xylosoxidans A8.</title>
        <authorList>
            <person name="Strnad H."/>
            <person name="Ridl J."/>
            <person name="Paces J."/>
            <person name="Kolar M."/>
            <person name="Vlcek C."/>
            <person name="Paces V."/>
        </authorList>
    </citation>
    <scope>NUCLEOTIDE SEQUENCE [LARGE SCALE GENOMIC DNA]</scope>
    <source>
        <strain evidence="9 10">A8</strain>
    </source>
</reference>
<dbReference type="Proteomes" id="UP000006876">
    <property type="component" value="Chromosome"/>
</dbReference>
<dbReference type="CDD" id="cd00567">
    <property type="entry name" value="ACAD"/>
    <property type="match status" value="1"/>
</dbReference>
<dbReference type="EC" id="1.3.-.-" evidence="9"/>
<feature type="domain" description="Acyl-CoA dehydrogenase/oxidase C-terminal" evidence="6">
    <location>
        <begin position="239"/>
        <end position="375"/>
    </location>
</feature>
<gene>
    <name evidence="9" type="ordered locus">AXYL_02505</name>
</gene>
<dbReference type="Gene3D" id="1.10.540.10">
    <property type="entry name" value="Acyl-CoA dehydrogenase/oxidase, N-terminal domain"/>
    <property type="match status" value="1"/>
</dbReference>
<dbReference type="eggNOG" id="COG1960">
    <property type="taxonomic scope" value="Bacteria"/>
</dbReference>
<dbReference type="Pfam" id="PF00441">
    <property type="entry name" value="Acyl-CoA_dh_1"/>
    <property type="match status" value="1"/>
</dbReference>
<dbReference type="EMBL" id="CP002287">
    <property type="protein sequence ID" value="ADP15826.1"/>
    <property type="molecule type" value="Genomic_DNA"/>
</dbReference>
<dbReference type="InterPro" id="IPR037069">
    <property type="entry name" value="AcylCoA_DH/ox_N_sf"/>
</dbReference>
<comment type="cofactor">
    <cofactor evidence="1">
        <name>FAD</name>
        <dbReference type="ChEBI" id="CHEBI:57692"/>
    </cofactor>
</comment>
<evidence type="ECO:0000313" key="10">
    <source>
        <dbReference type="Proteomes" id="UP000006876"/>
    </source>
</evidence>
<proteinExistence type="inferred from homology"/>
<dbReference type="GO" id="GO:0003995">
    <property type="term" value="F:acyl-CoA dehydrogenase activity"/>
    <property type="evidence" value="ECO:0007669"/>
    <property type="project" value="TreeGrafter"/>
</dbReference>
<dbReference type="Pfam" id="PF02770">
    <property type="entry name" value="Acyl-CoA_dh_M"/>
    <property type="match status" value="1"/>
</dbReference>
<feature type="domain" description="Acyl-CoA dehydrogenase/oxidase N-terminal" evidence="8">
    <location>
        <begin position="7"/>
        <end position="118"/>
    </location>
</feature>
<dbReference type="Gene3D" id="1.20.140.10">
    <property type="entry name" value="Butyryl-CoA Dehydrogenase, subunit A, domain 3"/>
    <property type="match status" value="1"/>
</dbReference>
<evidence type="ECO:0000256" key="1">
    <source>
        <dbReference type="ARBA" id="ARBA00001974"/>
    </source>
</evidence>
<dbReference type="STRING" id="762376.AXYL_02505"/>
<dbReference type="OrthoDB" id="9770681at2"/>
<comment type="similarity">
    <text evidence="2">Belongs to the acyl-CoA dehydrogenase family.</text>
</comment>
<dbReference type="InterPro" id="IPR009075">
    <property type="entry name" value="AcylCo_DH/oxidase_C"/>
</dbReference>
<dbReference type="GO" id="GO:0050660">
    <property type="term" value="F:flavin adenine dinucleotide binding"/>
    <property type="evidence" value="ECO:0007669"/>
    <property type="project" value="InterPro"/>
</dbReference>
<dbReference type="HOGENOM" id="CLU_018204_5_2_4"/>
<name>E3HNG1_ACHXA</name>
<dbReference type="SUPFAM" id="SSF56645">
    <property type="entry name" value="Acyl-CoA dehydrogenase NM domain-like"/>
    <property type="match status" value="1"/>
</dbReference>
<feature type="domain" description="Acyl-CoA oxidase/dehydrogenase middle" evidence="7">
    <location>
        <begin position="127"/>
        <end position="213"/>
    </location>
</feature>
<evidence type="ECO:0000256" key="4">
    <source>
        <dbReference type="ARBA" id="ARBA00022827"/>
    </source>
</evidence>
<dbReference type="Pfam" id="PF02771">
    <property type="entry name" value="Acyl-CoA_dh_N"/>
    <property type="match status" value="1"/>
</dbReference>
<dbReference type="Gene3D" id="2.40.110.10">
    <property type="entry name" value="Butyryl-CoA Dehydrogenase, subunit A, domain 2"/>
    <property type="match status" value="1"/>
</dbReference>
<protein>
    <submittedName>
        <fullName evidence="9">Acyl-CoA dehydrogenase, N-terminal domain protein 7</fullName>
        <ecNumber evidence="9">1.3.-.-</ecNumber>
    </submittedName>
</protein>
<evidence type="ECO:0000259" key="7">
    <source>
        <dbReference type="Pfam" id="PF02770"/>
    </source>
</evidence>
<dbReference type="PANTHER" id="PTHR43884:SF20">
    <property type="entry name" value="ACYL-COA DEHYDROGENASE FADE28"/>
    <property type="match status" value="1"/>
</dbReference>
<dbReference type="InterPro" id="IPR009100">
    <property type="entry name" value="AcylCoA_DH/oxidase_NM_dom_sf"/>
</dbReference>
<evidence type="ECO:0000256" key="5">
    <source>
        <dbReference type="ARBA" id="ARBA00023002"/>
    </source>
</evidence>
<dbReference type="InterPro" id="IPR013786">
    <property type="entry name" value="AcylCoA_DH/ox_N"/>
</dbReference>